<dbReference type="PROSITE" id="PS51212">
    <property type="entry name" value="WSC"/>
    <property type="match status" value="1"/>
</dbReference>
<name>A0AAE0XB61_9PEZI</name>
<feature type="signal peptide" evidence="3">
    <location>
        <begin position="1"/>
        <end position="20"/>
    </location>
</feature>
<gene>
    <name evidence="5" type="ORF">B0T22DRAFT_171986</name>
</gene>
<sequence length="302" mass="31410">MKSIAFVAAALLAVADLASSAATKVVVAEADLASSTTAAKGVEQSATAPKPSAVSTHGCYKSSGELVLNTTLTYNTDAECAQNLCWKKLNLPVGGTSNGDQCWCGEKYPPKSDLVDDKYCNIGCSGYDLFACGGFDGETVYWTIYNSGMSLIVKTSEDTNKSASESGSSSSTTTSPTATSTESSGETIIVTQSAVAATVAPVAKSTNTAGIAAGVVVGVVVLAALIGGAWLYMRRRRNQDIEEEHRRNAAVNSFTGKPPGSSGGMSILDARLDPVMAQRRMSDGSIADNQDYSRRILRVTNA</sequence>
<organism evidence="5 6">
    <name type="scientific">Podospora appendiculata</name>
    <dbReference type="NCBI Taxonomy" id="314037"/>
    <lineage>
        <taxon>Eukaryota</taxon>
        <taxon>Fungi</taxon>
        <taxon>Dikarya</taxon>
        <taxon>Ascomycota</taxon>
        <taxon>Pezizomycotina</taxon>
        <taxon>Sordariomycetes</taxon>
        <taxon>Sordariomycetidae</taxon>
        <taxon>Sordariales</taxon>
        <taxon>Podosporaceae</taxon>
        <taxon>Podospora</taxon>
    </lineage>
</organism>
<protein>
    <recommendedName>
        <fullName evidence="4">WSC domain-containing protein</fullName>
    </recommendedName>
</protein>
<keyword evidence="3" id="KW-0732">Signal</keyword>
<dbReference type="Proteomes" id="UP001270362">
    <property type="component" value="Unassembled WGS sequence"/>
</dbReference>
<keyword evidence="2" id="KW-1133">Transmembrane helix</keyword>
<feature type="transmembrane region" description="Helical" evidence="2">
    <location>
        <begin position="211"/>
        <end position="232"/>
    </location>
</feature>
<feature type="domain" description="WSC" evidence="4">
    <location>
        <begin position="53"/>
        <end position="144"/>
    </location>
</feature>
<evidence type="ECO:0000313" key="5">
    <source>
        <dbReference type="EMBL" id="KAK3689436.1"/>
    </source>
</evidence>
<keyword evidence="2" id="KW-0472">Membrane</keyword>
<dbReference type="Pfam" id="PF01822">
    <property type="entry name" value="WSC"/>
    <property type="match status" value="1"/>
</dbReference>
<reference evidence="5" key="1">
    <citation type="journal article" date="2023" name="Mol. Phylogenet. Evol.">
        <title>Genome-scale phylogeny and comparative genomics of the fungal order Sordariales.</title>
        <authorList>
            <person name="Hensen N."/>
            <person name="Bonometti L."/>
            <person name="Westerberg I."/>
            <person name="Brannstrom I.O."/>
            <person name="Guillou S."/>
            <person name="Cros-Aarteil S."/>
            <person name="Calhoun S."/>
            <person name="Haridas S."/>
            <person name="Kuo A."/>
            <person name="Mondo S."/>
            <person name="Pangilinan J."/>
            <person name="Riley R."/>
            <person name="LaButti K."/>
            <person name="Andreopoulos B."/>
            <person name="Lipzen A."/>
            <person name="Chen C."/>
            <person name="Yan M."/>
            <person name="Daum C."/>
            <person name="Ng V."/>
            <person name="Clum A."/>
            <person name="Steindorff A."/>
            <person name="Ohm R.A."/>
            <person name="Martin F."/>
            <person name="Silar P."/>
            <person name="Natvig D.O."/>
            <person name="Lalanne C."/>
            <person name="Gautier V."/>
            <person name="Ament-Velasquez S.L."/>
            <person name="Kruys A."/>
            <person name="Hutchinson M.I."/>
            <person name="Powell A.J."/>
            <person name="Barry K."/>
            <person name="Miller A.N."/>
            <person name="Grigoriev I.V."/>
            <person name="Debuchy R."/>
            <person name="Gladieux P."/>
            <person name="Hiltunen Thoren M."/>
            <person name="Johannesson H."/>
        </authorList>
    </citation>
    <scope>NUCLEOTIDE SEQUENCE</scope>
    <source>
        <strain evidence="5">CBS 314.62</strain>
    </source>
</reference>
<dbReference type="AlphaFoldDB" id="A0AAE0XB61"/>
<keyword evidence="2" id="KW-0812">Transmembrane</keyword>
<feature type="region of interest" description="Disordered" evidence="1">
    <location>
        <begin position="160"/>
        <end position="185"/>
    </location>
</feature>
<dbReference type="SMART" id="SM00321">
    <property type="entry name" value="WSC"/>
    <property type="match status" value="1"/>
</dbReference>
<evidence type="ECO:0000259" key="4">
    <source>
        <dbReference type="PROSITE" id="PS51212"/>
    </source>
</evidence>
<comment type="caution">
    <text evidence="5">The sequence shown here is derived from an EMBL/GenBank/DDBJ whole genome shotgun (WGS) entry which is preliminary data.</text>
</comment>
<evidence type="ECO:0000256" key="2">
    <source>
        <dbReference type="SAM" id="Phobius"/>
    </source>
</evidence>
<reference evidence="5" key="2">
    <citation type="submission" date="2023-06" db="EMBL/GenBank/DDBJ databases">
        <authorList>
            <consortium name="Lawrence Berkeley National Laboratory"/>
            <person name="Haridas S."/>
            <person name="Hensen N."/>
            <person name="Bonometti L."/>
            <person name="Westerberg I."/>
            <person name="Brannstrom I.O."/>
            <person name="Guillou S."/>
            <person name="Cros-Aarteil S."/>
            <person name="Calhoun S."/>
            <person name="Kuo A."/>
            <person name="Mondo S."/>
            <person name="Pangilinan J."/>
            <person name="Riley R."/>
            <person name="Labutti K."/>
            <person name="Andreopoulos B."/>
            <person name="Lipzen A."/>
            <person name="Chen C."/>
            <person name="Yanf M."/>
            <person name="Daum C."/>
            <person name="Ng V."/>
            <person name="Clum A."/>
            <person name="Steindorff A."/>
            <person name="Ohm R."/>
            <person name="Martin F."/>
            <person name="Silar P."/>
            <person name="Natvig D."/>
            <person name="Lalanne C."/>
            <person name="Gautier V."/>
            <person name="Ament-Velasquez S.L."/>
            <person name="Kruys A."/>
            <person name="Hutchinson M.I."/>
            <person name="Powell A.J."/>
            <person name="Barry K."/>
            <person name="Miller A.N."/>
            <person name="Grigoriev I.V."/>
            <person name="Debuchy R."/>
            <person name="Gladieux P."/>
            <person name="Thoren M.H."/>
            <person name="Johannesson H."/>
        </authorList>
    </citation>
    <scope>NUCLEOTIDE SEQUENCE</scope>
    <source>
        <strain evidence="5">CBS 314.62</strain>
    </source>
</reference>
<proteinExistence type="predicted"/>
<feature type="chain" id="PRO_5042160896" description="WSC domain-containing protein" evidence="3">
    <location>
        <begin position="21"/>
        <end position="302"/>
    </location>
</feature>
<dbReference type="EMBL" id="JAULSO010000002">
    <property type="protein sequence ID" value="KAK3689436.1"/>
    <property type="molecule type" value="Genomic_DNA"/>
</dbReference>
<evidence type="ECO:0000313" key="6">
    <source>
        <dbReference type="Proteomes" id="UP001270362"/>
    </source>
</evidence>
<dbReference type="InterPro" id="IPR002889">
    <property type="entry name" value="WSC_carb-bd"/>
</dbReference>
<keyword evidence="6" id="KW-1185">Reference proteome</keyword>
<accession>A0AAE0XB61</accession>
<evidence type="ECO:0000256" key="1">
    <source>
        <dbReference type="SAM" id="MobiDB-lite"/>
    </source>
</evidence>
<evidence type="ECO:0000256" key="3">
    <source>
        <dbReference type="SAM" id="SignalP"/>
    </source>
</evidence>
<feature type="compositionally biased region" description="Low complexity" evidence="1">
    <location>
        <begin position="162"/>
        <end position="185"/>
    </location>
</feature>